<dbReference type="GO" id="GO:0000978">
    <property type="term" value="F:RNA polymerase II cis-regulatory region sequence-specific DNA binding"/>
    <property type="evidence" value="ECO:0007669"/>
    <property type="project" value="TreeGrafter"/>
</dbReference>
<dbReference type="GO" id="GO:0030154">
    <property type="term" value="P:cell differentiation"/>
    <property type="evidence" value="ECO:0007669"/>
    <property type="project" value="TreeGrafter"/>
</dbReference>
<proteinExistence type="inferred from homology"/>
<dbReference type="PROSITE" id="PS00031">
    <property type="entry name" value="NUCLEAR_REC_DBD_1"/>
    <property type="match status" value="1"/>
</dbReference>
<dbReference type="InterPro" id="IPR000536">
    <property type="entry name" value="Nucl_hrmn_rcpt_lig-bd"/>
</dbReference>
<sequence length="582" mass="64119">MEEPTRIDYDTGRICTICGAKALGYNFGVISCESCKAFFRRNAFKDEGVACPFTNSCAINEKSRRFCQACRLAKCYKVGMKRDWTSQSKVKKEEKDEEFDEIQKKKSREWKPTLPLPPSDPITGPPPIPSMPSLSSMANVFPSSRSVSLPLATFNDQVTIPKDVFMQLIQHAQCKPKLSCSCKCACGFYSPDTALVAKETKQTNALTSQPTTSMMSLLSSGPLSVPALEAFSPLMNASLDLLPSSSVSGLWTPPVPWSDCLAHLTTPPSNNGVSSASASCYAPSPLVQNPASVQSIPALDMVATTPIGTEKAPSPVASTVDIDDAFSKNFAAIGKNPAVYGRLTMFHREILLELLTANDCLRMPIEDLKKDVYTLLDAVKCADIAVRRMIMMAKSLKTFTDLPNGDQMTLIKGGAVEMLILRGAMIYDPHNRSWKYNLMRGASASDDAPPAQMEMSLDILKGSEHFIAHQKFLSTFDDRIRTNEVLMIVINAILLFSPNREGLKDRQAVQNASDKYYDLILRILECEFSPTTSREMLTRIESVVKQLKSLNSSMMEVVYGIDSSLLDPLIVEVFDVKMKNSP</sequence>
<dbReference type="Pfam" id="PF00105">
    <property type="entry name" value="zf-C4"/>
    <property type="match status" value="1"/>
</dbReference>
<dbReference type="SMART" id="SM00399">
    <property type="entry name" value="ZnF_C4"/>
    <property type="match status" value="1"/>
</dbReference>
<dbReference type="PANTHER" id="PTHR24082:SF283">
    <property type="entry name" value="NUCLEAR HORMONE RECEPTOR HR96"/>
    <property type="match status" value="1"/>
</dbReference>
<dbReference type="InterPro" id="IPR035500">
    <property type="entry name" value="NHR-like_dom_sf"/>
</dbReference>
<dbReference type="Pfam" id="PF00104">
    <property type="entry name" value="Hormone_recep"/>
    <property type="match status" value="1"/>
</dbReference>
<comment type="similarity">
    <text evidence="1 10">Belongs to the nuclear hormone receptor family.</text>
</comment>
<keyword evidence="9 10" id="KW-0539">Nucleus</keyword>
<evidence type="ECO:0000256" key="11">
    <source>
        <dbReference type="SAM" id="MobiDB-lite"/>
    </source>
</evidence>
<evidence type="ECO:0000313" key="14">
    <source>
        <dbReference type="EMBL" id="GMT24744.1"/>
    </source>
</evidence>
<keyword evidence="2 10" id="KW-0479">Metal-binding</keyword>
<feature type="domain" description="Nuclear receptor" evidence="12">
    <location>
        <begin position="12"/>
        <end position="87"/>
    </location>
</feature>
<evidence type="ECO:0008006" key="16">
    <source>
        <dbReference type="Google" id="ProtNLM"/>
    </source>
</evidence>
<dbReference type="GO" id="GO:0005634">
    <property type="term" value="C:nucleus"/>
    <property type="evidence" value="ECO:0007669"/>
    <property type="project" value="UniProtKB-SubCell"/>
</dbReference>
<evidence type="ECO:0000256" key="5">
    <source>
        <dbReference type="ARBA" id="ARBA00023015"/>
    </source>
</evidence>
<evidence type="ECO:0000256" key="4">
    <source>
        <dbReference type="ARBA" id="ARBA00022833"/>
    </source>
</evidence>
<comment type="subcellular location">
    <subcellularLocation>
        <location evidence="10">Nucleus</location>
    </subcellularLocation>
</comment>
<evidence type="ECO:0000256" key="8">
    <source>
        <dbReference type="ARBA" id="ARBA00023170"/>
    </source>
</evidence>
<dbReference type="PROSITE" id="PS51257">
    <property type="entry name" value="PROKAR_LIPOPROTEIN"/>
    <property type="match status" value="1"/>
</dbReference>
<keyword evidence="3 10" id="KW-0863">Zinc-finger</keyword>
<dbReference type="EMBL" id="BTSY01000004">
    <property type="protein sequence ID" value="GMT24744.1"/>
    <property type="molecule type" value="Genomic_DNA"/>
</dbReference>
<dbReference type="SUPFAM" id="SSF48508">
    <property type="entry name" value="Nuclear receptor ligand-binding domain"/>
    <property type="match status" value="1"/>
</dbReference>
<comment type="caution">
    <text evidence="14">The sequence shown here is derived from an EMBL/GenBank/DDBJ whole genome shotgun (WGS) entry which is preliminary data.</text>
</comment>
<name>A0AAV5W4B1_9BILA</name>
<keyword evidence="15" id="KW-1185">Reference proteome</keyword>
<protein>
    <recommendedName>
        <fullName evidence="16">Nuclear receptor</fullName>
    </recommendedName>
</protein>
<dbReference type="Gene3D" id="3.30.50.10">
    <property type="entry name" value="Erythroid Transcription Factor GATA-1, subunit A"/>
    <property type="match status" value="1"/>
</dbReference>
<dbReference type="InterPro" id="IPR050234">
    <property type="entry name" value="Nuclear_hormone_rcpt_NR1"/>
</dbReference>
<evidence type="ECO:0000256" key="7">
    <source>
        <dbReference type="ARBA" id="ARBA00023163"/>
    </source>
</evidence>
<feature type="compositionally biased region" description="Pro residues" evidence="11">
    <location>
        <begin position="114"/>
        <end position="124"/>
    </location>
</feature>
<evidence type="ECO:0000313" key="15">
    <source>
        <dbReference type="Proteomes" id="UP001432322"/>
    </source>
</evidence>
<reference evidence="14" key="1">
    <citation type="submission" date="2023-10" db="EMBL/GenBank/DDBJ databases">
        <title>Genome assembly of Pristionchus species.</title>
        <authorList>
            <person name="Yoshida K."/>
            <person name="Sommer R.J."/>
        </authorList>
    </citation>
    <scope>NUCLEOTIDE SEQUENCE</scope>
    <source>
        <strain evidence="14">RS5133</strain>
    </source>
</reference>
<dbReference type="GO" id="GO:0000122">
    <property type="term" value="P:negative regulation of transcription by RNA polymerase II"/>
    <property type="evidence" value="ECO:0007669"/>
    <property type="project" value="TreeGrafter"/>
</dbReference>
<evidence type="ECO:0000256" key="2">
    <source>
        <dbReference type="ARBA" id="ARBA00022723"/>
    </source>
</evidence>
<feature type="domain" description="NR LBD" evidence="13">
    <location>
        <begin position="346"/>
        <end position="580"/>
    </location>
</feature>
<keyword evidence="4 10" id="KW-0862">Zinc</keyword>
<dbReference type="Gene3D" id="1.10.565.10">
    <property type="entry name" value="Retinoid X Receptor"/>
    <property type="match status" value="1"/>
</dbReference>
<dbReference type="GO" id="GO:0004879">
    <property type="term" value="F:nuclear receptor activity"/>
    <property type="evidence" value="ECO:0007669"/>
    <property type="project" value="TreeGrafter"/>
</dbReference>
<dbReference type="PROSITE" id="PS51843">
    <property type="entry name" value="NR_LBD"/>
    <property type="match status" value="1"/>
</dbReference>
<dbReference type="SMART" id="SM00430">
    <property type="entry name" value="HOLI"/>
    <property type="match status" value="1"/>
</dbReference>
<keyword evidence="5 10" id="KW-0805">Transcription regulation</keyword>
<dbReference type="Proteomes" id="UP001432322">
    <property type="component" value="Unassembled WGS sequence"/>
</dbReference>
<evidence type="ECO:0000256" key="9">
    <source>
        <dbReference type="ARBA" id="ARBA00023242"/>
    </source>
</evidence>
<dbReference type="InterPro" id="IPR001628">
    <property type="entry name" value="Znf_hrmn_rcpt"/>
</dbReference>
<evidence type="ECO:0000256" key="6">
    <source>
        <dbReference type="ARBA" id="ARBA00023125"/>
    </source>
</evidence>
<dbReference type="PRINTS" id="PR00047">
    <property type="entry name" value="STROIDFINGER"/>
</dbReference>
<feature type="region of interest" description="Disordered" evidence="11">
    <location>
        <begin position="87"/>
        <end position="124"/>
    </location>
</feature>
<evidence type="ECO:0000256" key="1">
    <source>
        <dbReference type="ARBA" id="ARBA00005993"/>
    </source>
</evidence>
<evidence type="ECO:0000259" key="13">
    <source>
        <dbReference type="PROSITE" id="PS51843"/>
    </source>
</evidence>
<evidence type="ECO:0000256" key="10">
    <source>
        <dbReference type="RuleBase" id="RU004334"/>
    </source>
</evidence>
<dbReference type="InterPro" id="IPR001723">
    <property type="entry name" value="Nuclear_hrmn_rcpt"/>
</dbReference>
<accession>A0AAV5W4B1</accession>
<keyword evidence="6 10" id="KW-0238">DNA-binding</keyword>
<dbReference type="AlphaFoldDB" id="A0AAV5W4B1"/>
<dbReference type="GO" id="GO:0045944">
    <property type="term" value="P:positive regulation of transcription by RNA polymerase II"/>
    <property type="evidence" value="ECO:0007669"/>
    <property type="project" value="TreeGrafter"/>
</dbReference>
<gene>
    <name evidence="14" type="ORF">PFISCL1PPCAC_16041</name>
</gene>
<keyword evidence="7 10" id="KW-0804">Transcription</keyword>
<evidence type="ECO:0000259" key="12">
    <source>
        <dbReference type="PROSITE" id="PS51030"/>
    </source>
</evidence>
<dbReference type="PROSITE" id="PS51030">
    <property type="entry name" value="NUCLEAR_REC_DBD_2"/>
    <property type="match status" value="1"/>
</dbReference>
<dbReference type="PRINTS" id="PR00398">
    <property type="entry name" value="STRDHORMONER"/>
</dbReference>
<organism evidence="14 15">
    <name type="scientific">Pristionchus fissidentatus</name>
    <dbReference type="NCBI Taxonomy" id="1538716"/>
    <lineage>
        <taxon>Eukaryota</taxon>
        <taxon>Metazoa</taxon>
        <taxon>Ecdysozoa</taxon>
        <taxon>Nematoda</taxon>
        <taxon>Chromadorea</taxon>
        <taxon>Rhabditida</taxon>
        <taxon>Rhabditina</taxon>
        <taxon>Diplogasteromorpha</taxon>
        <taxon>Diplogasteroidea</taxon>
        <taxon>Neodiplogasteridae</taxon>
        <taxon>Pristionchus</taxon>
    </lineage>
</organism>
<dbReference type="InterPro" id="IPR013088">
    <property type="entry name" value="Znf_NHR/GATA"/>
</dbReference>
<dbReference type="PANTHER" id="PTHR24082">
    <property type="entry name" value="NUCLEAR HORMONE RECEPTOR"/>
    <property type="match status" value="1"/>
</dbReference>
<keyword evidence="8 10" id="KW-0675">Receptor</keyword>
<evidence type="ECO:0000256" key="3">
    <source>
        <dbReference type="ARBA" id="ARBA00022771"/>
    </source>
</evidence>
<dbReference type="GO" id="GO:0008270">
    <property type="term" value="F:zinc ion binding"/>
    <property type="evidence" value="ECO:0007669"/>
    <property type="project" value="UniProtKB-KW"/>
</dbReference>
<dbReference type="SUPFAM" id="SSF57716">
    <property type="entry name" value="Glucocorticoid receptor-like (DNA-binding domain)"/>
    <property type="match status" value="1"/>
</dbReference>